<dbReference type="InterPro" id="IPR045864">
    <property type="entry name" value="aa-tRNA-synth_II/BPL/LPL"/>
</dbReference>
<dbReference type="GO" id="GO:0005615">
    <property type="term" value="C:extracellular space"/>
    <property type="evidence" value="ECO:0007669"/>
    <property type="project" value="TreeGrafter"/>
</dbReference>
<dbReference type="Pfam" id="PF00152">
    <property type="entry name" value="tRNA-synt_2"/>
    <property type="match status" value="1"/>
</dbReference>
<dbReference type="GO" id="GO:0002276">
    <property type="term" value="P:basophil activation involved in immune response"/>
    <property type="evidence" value="ECO:0007669"/>
    <property type="project" value="TreeGrafter"/>
</dbReference>
<name>S7N8Y2_MYOBR</name>
<reference evidence="5 6" key="1">
    <citation type="journal article" date="2013" name="Nat. Commun.">
        <title>Genome analysis reveals insights into physiology and longevity of the Brandt's bat Myotis brandtii.</title>
        <authorList>
            <person name="Seim I."/>
            <person name="Fang X."/>
            <person name="Xiong Z."/>
            <person name="Lobanov A.V."/>
            <person name="Huang Z."/>
            <person name="Ma S."/>
            <person name="Feng Y."/>
            <person name="Turanov A.A."/>
            <person name="Zhu Y."/>
            <person name="Lenz T.L."/>
            <person name="Gerashchenko M.V."/>
            <person name="Fan D."/>
            <person name="Hee Yim S."/>
            <person name="Yao X."/>
            <person name="Jordan D."/>
            <person name="Xiong Y."/>
            <person name="Ma Y."/>
            <person name="Lyapunov A.N."/>
            <person name="Chen G."/>
            <person name="Kulakova O.I."/>
            <person name="Sun Y."/>
            <person name="Lee S.G."/>
            <person name="Bronson R.T."/>
            <person name="Moskalev A.A."/>
            <person name="Sunyaev S.R."/>
            <person name="Zhang G."/>
            <person name="Krogh A."/>
            <person name="Wang J."/>
            <person name="Gladyshev V.N."/>
        </authorList>
    </citation>
    <scope>NUCLEOTIDE SEQUENCE [LARGE SCALE GENOMIC DNA]</scope>
</reference>
<dbReference type="GO" id="GO:0005829">
    <property type="term" value="C:cytosol"/>
    <property type="evidence" value="ECO:0007669"/>
    <property type="project" value="TreeGrafter"/>
</dbReference>
<evidence type="ECO:0000256" key="3">
    <source>
        <dbReference type="ARBA" id="ARBA00022840"/>
    </source>
</evidence>
<dbReference type="Gene3D" id="3.30.930.10">
    <property type="entry name" value="Bira Bifunctional Protein, Domain 2"/>
    <property type="match status" value="1"/>
</dbReference>
<keyword evidence="1" id="KW-0436">Ligase</keyword>
<feature type="domain" description="Aminoacyl-tRNA synthetase class II (D/K/N)" evidence="4">
    <location>
        <begin position="11"/>
        <end position="93"/>
    </location>
</feature>
<evidence type="ECO:0000313" key="5">
    <source>
        <dbReference type="EMBL" id="EPQ13709.1"/>
    </source>
</evidence>
<dbReference type="GO" id="GO:0006430">
    <property type="term" value="P:lysyl-tRNA aminoacylation"/>
    <property type="evidence" value="ECO:0007669"/>
    <property type="project" value="TreeGrafter"/>
</dbReference>
<keyword evidence="2" id="KW-0547">Nucleotide-binding</keyword>
<dbReference type="EMBL" id="KE163754">
    <property type="protein sequence ID" value="EPQ13709.1"/>
    <property type="molecule type" value="Genomic_DNA"/>
</dbReference>
<organism evidence="5 6">
    <name type="scientific">Myotis brandtii</name>
    <name type="common">Brandt's bat</name>
    <dbReference type="NCBI Taxonomy" id="109478"/>
    <lineage>
        <taxon>Eukaryota</taxon>
        <taxon>Metazoa</taxon>
        <taxon>Chordata</taxon>
        <taxon>Craniata</taxon>
        <taxon>Vertebrata</taxon>
        <taxon>Euteleostomi</taxon>
        <taxon>Mammalia</taxon>
        <taxon>Eutheria</taxon>
        <taxon>Laurasiatheria</taxon>
        <taxon>Chiroptera</taxon>
        <taxon>Yangochiroptera</taxon>
        <taxon>Vespertilionidae</taxon>
        <taxon>Myotis</taxon>
    </lineage>
</organism>
<dbReference type="GO" id="GO:0015966">
    <property type="term" value="P:diadenosine tetraphosphate biosynthetic process"/>
    <property type="evidence" value="ECO:0007669"/>
    <property type="project" value="TreeGrafter"/>
</dbReference>
<keyword evidence="5" id="KW-0030">Aminoacyl-tRNA synthetase</keyword>
<dbReference type="GO" id="GO:0003877">
    <property type="term" value="F:ATP:ADP adenylyltransferase activity"/>
    <property type="evidence" value="ECO:0007669"/>
    <property type="project" value="TreeGrafter"/>
</dbReference>
<dbReference type="GO" id="GO:0005524">
    <property type="term" value="F:ATP binding"/>
    <property type="evidence" value="ECO:0007669"/>
    <property type="project" value="InterPro"/>
</dbReference>
<dbReference type="Proteomes" id="UP000052978">
    <property type="component" value="Unassembled WGS sequence"/>
</dbReference>
<keyword evidence="6" id="KW-1185">Reference proteome</keyword>
<dbReference type="InterPro" id="IPR004364">
    <property type="entry name" value="Aa-tRNA-synt_II"/>
</dbReference>
<evidence type="ECO:0000313" key="6">
    <source>
        <dbReference type="Proteomes" id="UP000052978"/>
    </source>
</evidence>
<dbReference type="GO" id="GO:0017101">
    <property type="term" value="C:aminoacyl-tRNA synthetase multienzyme complex"/>
    <property type="evidence" value="ECO:0007669"/>
    <property type="project" value="TreeGrafter"/>
</dbReference>
<sequence length="117" mass="13119">MTLDMTECFVMKEICNAYTKLNNPMWQQQLFKEQAKEAKATGNDEVMFIDENLCTTLEYGLPPTAGWGLGFGRVTMFLTDANDIKEVLLFPAMKPKDKKEKVVIADTLENTTAGTSV</sequence>
<evidence type="ECO:0000259" key="4">
    <source>
        <dbReference type="Pfam" id="PF00152"/>
    </source>
</evidence>
<dbReference type="PANTHER" id="PTHR42918:SF9">
    <property type="entry name" value="LYSINE--TRNA LIGASE"/>
    <property type="match status" value="1"/>
</dbReference>
<proteinExistence type="predicted"/>
<dbReference type="GO" id="GO:0005634">
    <property type="term" value="C:nucleus"/>
    <property type="evidence" value="ECO:0007669"/>
    <property type="project" value="TreeGrafter"/>
</dbReference>
<dbReference type="PANTHER" id="PTHR42918">
    <property type="entry name" value="LYSYL-TRNA SYNTHETASE"/>
    <property type="match status" value="1"/>
</dbReference>
<dbReference type="GO" id="GO:0004824">
    <property type="term" value="F:lysine-tRNA ligase activity"/>
    <property type="evidence" value="ECO:0007669"/>
    <property type="project" value="TreeGrafter"/>
</dbReference>
<evidence type="ECO:0000256" key="2">
    <source>
        <dbReference type="ARBA" id="ARBA00022741"/>
    </source>
</evidence>
<dbReference type="SUPFAM" id="SSF55681">
    <property type="entry name" value="Class II aaRS and biotin synthetases"/>
    <property type="match status" value="1"/>
</dbReference>
<keyword evidence="3" id="KW-0067">ATP-binding</keyword>
<dbReference type="GO" id="GO:0043032">
    <property type="term" value="P:positive regulation of macrophage activation"/>
    <property type="evidence" value="ECO:0007669"/>
    <property type="project" value="TreeGrafter"/>
</dbReference>
<accession>S7N8Y2</accession>
<dbReference type="GO" id="GO:0005739">
    <property type="term" value="C:mitochondrion"/>
    <property type="evidence" value="ECO:0007669"/>
    <property type="project" value="TreeGrafter"/>
</dbReference>
<gene>
    <name evidence="5" type="ORF">D623_10026970</name>
</gene>
<dbReference type="GO" id="GO:0000049">
    <property type="term" value="F:tRNA binding"/>
    <property type="evidence" value="ECO:0007669"/>
    <property type="project" value="TreeGrafter"/>
</dbReference>
<dbReference type="AlphaFoldDB" id="S7N8Y2"/>
<evidence type="ECO:0000256" key="1">
    <source>
        <dbReference type="ARBA" id="ARBA00022598"/>
    </source>
</evidence>
<protein>
    <submittedName>
        <fullName evidence="5">Lysyl-tRNA synthetase</fullName>
    </submittedName>
</protein>